<dbReference type="InterPro" id="IPR053832">
    <property type="entry name" value="DUF6924"/>
</dbReference>
<accession>A0ABZ1KZL0</accession>
<evidence type="ECO:0000313" key="3">
    <source>
        <dbReference type="EMBL" id="WTQ85625.1"/>
    </source>
</evidence>
<evidence type="ECO:0000313" key="2">
    <source>
        <dbReference type="EMBL" id="WTQ78873.1"/>
    </source>
</evidence>
<organism evidence="3 4">
    <name type="scientific">Streptomyces achromogenes</name>
    <dbReference type="NCBI Taxonomy" id="67255"/>
    <lineage>
        <taxon>Bacteria</taxon>
        <taxon>Bacillati</taxon>
        <taxon>Actinomycetota</taxon>
        <taxon>Actinomycetes</taxon>
        <taxon>Kitasatosporales</taxon>
        <taxon>Streptomycetaceae</taxon>
        <taxon>Streptomyces</taxon>
    </lineage>
</organism>
<dbReference type="RefSeq" id="WP_405444515.1">
    <property type="nucleotide sequence ID" value="NZ_CP108164.1"/>
</dbReference>
<sequence>MRTCFTALQAWHHLVDFIDHEGEDGGDGGAIDVTPLDNPAYDRLTEDQLRSLIDRDEDDWPHHSVLLVADQQALTSPDLPLLAIDNPPGEPAPSFRIPRQHLESFVVNMDQGNTDLHEWSRDADHDGIYREAAGDA</sequence>
<reference evidence="3 4" key="1">
    <citation type="submission" date="2022-10" db="EMBL/GenBank/DDBJ databases">
        <title>The complete genomes of actinobacterial strains from the NBC collection.</title>
        <authorList>
            <person name="Joergensen T.S."/>
            <person name="Alvarez Arevalo M."/>
            <person name="Sterndorff E.B."/>
            <person name="Faurdal D."/>
            <person name="Vuksanovic O."/>
            <person name="Mourched A.-S."/>
            <person name="Charusanti P."/>
            <person name="Shaw S."/>
            <person name="Blin K."/>
            <person name="Weber T."/>
        </authorList>
    </citation>
    <scope>NUCLEOTIDE SEQUENCE [LARGE SCALE GENOMIC DNA]</scope>
    <source>
        <strain evidence="3 4">NBC_00156</strain>
    </source>
</reference>
<name>A0ABZ1KZL0_STRAH</name>
<dbReference type="GeneID" id="97286264"/>
<protein>
    <recommendedName>
        <fullName evidence="1">DUF6924 domain-containing protein</fullName>
    </recommendedName>
</protein>
<evidence type="ECO:0000313" key="4">
    <source>
        <dbReference type="Proteomes" id="UP001622557"/>
    </source>
</evidence>
<gene>
    <name evidence="2" type="ORF">OG350_00505</name>
    <name evidence="3" type="ORF">OG350_37495</name>
</gene>
<feature type="domain" description="DUF6924" evidence="1">
    <location>
        <begin position="2"/>
        <end position="131"/>
    </location>
</feature>
<evidence type="ECO:0000259" key="1">
    <source>
        <dbReference type="Pfam" id="PF21962"/>
    </source>
</evidence>
<dbReference type="EMBL" id="CP108164">
    <property type="protein sequence ID" value="WTQ78873.1"/>
    <property type="molecule type" value="Genomic_DNA"/>
</dbReference>
<dbReference type="Proteomes" id="UP001622557">
    <property type="component" value="Chromosome"/>
</dbReference>
<dbReference type="EMBL" id="CP108164">
    <property type="protein sequence ID" value="WTQ85625.1"/>
    <property type="molecule type" value="Genomic_DNA"/>
</dbReference>
<proteinExistence type="predicted"/>
<dbReference type="Pfam" id="PF21962">
    <property type="entry name" value="DUF6924"/>
    <property type="match status" value="1"/>
</dbReference>
<keyword evidence="4" id="KW-1185">Reference proteome</keyword>